<dbReference type="Gene3D" id="3.40.50.1820">
    <property type="entry name" value="alpha/beta hydrolase"/>
    <property type="match status" value="1"/>
</dbReference>
<dbReference type="InterPro" id="IPR029058">
    <property type="entry name" value="AB_hydrolase_fold"/>
</dbReference>
<feature type="domain" description="Serine aminopeptidase S33" evidence="1">
    <location>
        <begin position="2"/>
        <end position="138"/>
    </location>
</feature>
<name>X1LNH6_9ZZZZ</name>
<comment type="caution">
    <text evidence="2">The sequence shown here is derived from an EMBL/GenBank/DDBJ whole genome shotgun (WGS) entry which is preliminary data.</text>
</comment>
<dbReference type="InterPro" id="IPR051044">
    <property type="entry name" value="MAG_DAG_Lipase"/>
</dbReference>
<evidence type="ECO:0000313" key="2">
    <source>
        <dbReference type="EMBL" id="GAI07381.1"/>
    </source>
</evidence>
<accession>X1LNH6</accession>
<feature type="non-terminal residue" evidence="2">
    <location>
        <position position="1"/>
    </location>
</feature>
<proteinExistence type="predicted"/>
<reference evidence="2" key="1">
    <citation type="journal article" date="2014" name="Front. Microbiol.">
        <title>High frequency of phylogenetically diverse reductive dehalogenase-homologous genes in deep subseafloor sedimentary metagenomes.</title>
        <authorList>
            <person name="Kawai M."/>
            <person name="Futagami T."/>
            <person name="Toyoda A."/>
            <person name="Takaki Y."/>
            <person name="Nishi S."/>
            <person name="Hori S."/>
            <person name="Arai W."/>
            <person name="Tsubouchi T."/>
            <person name="Morono Y."/>
            <person name="Uchiyama I."/>
            <person name="Ito T."/>
            <person name="Fujiyama A."/>
            <person name="Inagaki F."/>
            <person name="Takami H."/>
        </authorList>
    </citation>
    <scope>NUCLEOTIDE SEQUENCE</scope>
    <source>
        <strain evidence="2">Expedition CK06-06</strain>
    </source>
</reference>
<evidence type="ECO:0000259" key="1">
    <source>
        <dbReference type="Pfam" id="PF12146"/>
    </source>
</evidence>
<organism evidence="2">
    <name type="scientific">marine sediment metagenome</name>
    <dbReference type="NCBI Taxonomy" id="412755"/>
    <lineage>
        <taxon>unclassified sequences</taxon>
        <taxon>metagenomes</taxon>
        <taxon>ecological metagenomes</taxon>
    </lineage>
</organism>
<dbReference type="AlphaFoldDB" id="X1LNH6"/>
<dbReference type="SUPFAM" id="SSF53474">
    <property type="entry name" value="alpha/beta-Hydrolases"/>
    <property type="match status" value="1"/>
</dbReference>
<gene>
    <name evidence="2" type="ORF">S06H3_10381</name>
</gene>
<protein>
    <recommendedName>
        <fullName evidence="1">Serine aminopeptidase S33 domain-containing protein</fullName>
    </recommendedName>
</protein>
<dbReference type="Pfam" id="PF12146">
    <property type="entry name" value="Hydrolase_4"/>
    <property type="match status" value="1"/>
</dbReference>
<sequence>SHLKGVIATDPWLRLAFEPPRFKIILTQITNYIWPSFSQKSGLDTNTISRDPEVVHALENDPLVHDHISARMFIGIYQAGRWALEHASKFSLPLLLMHGGDDKIISVEASREFVSKIAEKCTFKIWNGFYHEIHNEPEKQDVFALLINWLNEKISE</sequence>
<dbReference type="InterPro" id="IPR022742">
    <property type="entry name" value="Hydrolase_4"/>
</dbReference>
<dbReference type="PANTHER" id="PTHR11614">
    <property type="entry name" value="PHOSPHOLIPASE-RELATED"/>
    <property type="match status" value="1"/>
</dbReference>
<dbReference type="EMBL" id="BARV01004797">
    <property type="protein sequence ID" value="GAI07381.1"/>
    <property type="molecule type" value="Genomic_DNA"/>
</dbReference>